<dbReference type="STRING" id="912594.AWC12_17470"/>
<feature type="DNA-binding region" description="H-T-H motif" evidence="2">
    <location>
        <begin position="46"/>
        <end position="65"/>
    </location>
</feature>
<dbReference type="SUPFAM" id="SSF46689">
    <property type="entry name" value="Homeodomain-like"/>
    <property type="match status" value="1"/>
</dbReference>
<evidence type="ECO:0000256" key="1">
    <source>
        <dbReference type="ARBA" id="ARBA00023125"/>
    </source>
</evidence>
<name>A0A178LDL4_MYCIR</name>
<dbReference type="GO" id="GO:0003700">
    <property type="term" value="F:DNA-binding transcription factor activity"/>
    <property type="evidence" value="ECO:0007669"/>
    <property type="project" value="TreeGrafter"/>
</dbReference>
<dbReference type="GO" id="GO:0000976">
    <property type="term" value="F:transcription cis-regulatory region binding"/>
    <property type="evidence" value="ECO:0007669"/>
    <property type="project" value="TreeGrafter"/>
</dbReference>
<dbReference type="PROSITE" id="PS50977">
    <property type="entry name" value="HTH_TETR_2"/>
    <property type="match status" value="1"/>
</dbReference>
<comment type="caution">
    <text evidence="4">The sequence shown here is derived from an EMBL/GenBank/DDBJ whole genome shotgun (WGS) entry which is preliminary data.</text>
</comment>
<dbReference type="PRINTS" id="PR00455">
    <property type="entry name" value="HTHTETR"/>
</dbReference>
<dbReference type="InterPro" id="IPR036271">
    <property type="entry name" value="Tet_transcr_reg_TetR-rel_C_sf"/>
</dbReference>
<gene>
    <name evidence="4" type="ORF">A4X20_10155</name>
</gene>
<evidence type="ECO:0000259" key="3">
    <source>
        <dbReference type="PROSITE" id="PS50977"/>
    </source>
</evidence>
<feature type="domain" description="HTH tetR-type" evidence="3">
    <location>
        <begin position="23"/>
        <end position="83"/>
    </location>
</feature>
<evidence type="ECO:0000313" key="5">
    <source>
        <dbReference type="Proteomes" id="UP000078396"/>
    </source>
</evidence>
<protein>
    <submittedName>
        <fullName evidence="4">TetR family transcriptional regulator</fullName>
    </submittedName>
</protein>
<organism evidence="4 5">
    <name type="scientific">Mycolicibacterium iranicum</name>
    <name type="common">Mycobacterium iranicum</name>
    <dbReference type="NCBI Taxonomy" id="912594"/>
    <lineage>
        <taxon>Bacteria</taxon>
        <taxon>Bacillati</taxon>
        <taxon>Actinomycetota</taxon>
        <taxon>Actinomycetes</taxon>
        <taxon>Mycobacteriales</taxon>
        <taxon>Mycobacteriaceae</taxon>
        <taxon>Mycolicibacterium</taxon>
    </lineage>
</organism>
<dbReference type="PANTHER" id="PTHR30055">
    <property type="entry name" value="HTH-TYPE TRANSCRIPTIONAL REGULATOR RUTR"/>
    <property type="match status" value="1"/>
</dbReference>
<dbReference type="InterPro" id="IPR001647">
    <property type="entry name" value="HTH_TetR"/>
</dbReference>
<dbReference type="OrthoDB" id="5179150at2"/>
<evidence type="ECO:0000256" key="2">
    <source>
        <dbReference type="PROSITE-ProRule" id="PRU00335"/>
    </source>
</evidence>
<dbReference type="AlphaFoldDB" id="A0A178LDL4"/>
<dbReference type="PANTHER" id="PTHR30055:SF146">
    <property type="entry name" value="HTH-TYPE TRANSCRIPTIONAL DUAL REGULATOR CECR"/>
    <property type="match status" value="1"/>
</dbReference>
<dbReference type="Pfam" id="PF00440">
    <property type="entry name" value="TetR_N"/>
    <property type="match status" value="1"/>
</dbReference>
<keyword evidence="1 2" id="KW-0238">DNA-binding</keyword>
<dbReference type="InterPro" id="IPR050109">
    <property type="entry name" value="HTH-type_TetR-like_transc_reg"/>
</dbReference>
<dbReference type="SUPFAM" id="SSF48498">
    <property type="entry name" value="Tetracyclin repressor-like, C-terminal domain"/>
    <property type="match status" value="1"/>
</dbReference>
<dbReference type="RefSeq" id="WP_064284972.1">
    <property type="nucleotide sequence ID" value="NZ_LWCS01000076.1"/>
</dbReference>
<dbReference type="Gene3D" id="1.10.357.10">
    <property type="entry name" value="Tetracycline Repressor, domain 2"/>
    <property type="match status" value="1"/>
</dbReference>
<accession>A0A178LDL4</accession>
<dbReference type="EMBL" id="LWCS01000076">
    <property type="protein sequence ID" value="OAN28558.1"/>
    <property type="molecule type" value="Genomic_DNA"/>
</dbReference>
<proteinExistence type="predicted"/>
<evidence type="ECO:0000313" key="4">
    <source>
        <dbReference type="EMBL" id="OAN28558.1"/>
    </source>
</evidence>
<sequence>MENETLAAPLARKRGRPVGADSEQTRMLIMRAARDIIAERGYRAASFQQIAQRAGVSRPTLHYYFATREDLYDKLLCDVRERIQVCAATALAEESLLSQLAAFTAELGRLGAAEPALMRLVMTARIDHHRAVHRHRAAAAIVATVHGFYDTAVSDAVRRGELDAGGDPRAVADMLGALFWGFGFYAAFLAEDTRAEAAAKVARQLMRMVGSGLLNRSVAEAIDA</sequence>
<dbReference type="Proteomes" id="UP000078396">
    <property type="component" value="Unassembled WGS sequence"/>
</dbReference>
<reference evidence="4 5" key="1">
    <citation type="submission" date="2016-04" db="EMBL/GenBank/DDBJ databases">
        <title>Draft Genome Sequences of Staphylococcus capitis Strain H36, S. capitis Strain H65, S. cohnii Strain H62, S. hominis Strain H69, Mycobacterium iranicum Strain H39, Plantibacter sp. Strain H53, Pseudomonas oryzihabitans Strain H72, and Microbacterium sp. Strain H83, isolated from residential settings.</title>
        <authorList>
            <person name="Lymperopoulou D."/>
            <person name="Adams R.I."/>
            <person name="Lindow S."/>
            <person name="Coil D.A."/>
            <person name="Jospin G."/>
            <person name="Eisen J.A."/>
        </authorList>
    </citation>
    <scope>NUCLEOTIDE SEQUENCE [LARGE SCALE GENOMIC DNA]</scope>
    <source>
        <strain evidence="4 5">H39</strain>
    </source>
</reference>
<dbReference type="InterPro" id="IPR009057">
    <property type="entry name" value="Homeodomain-like_sf"/>
</dbReference>